<dbReference type="Proteomes" id="UP000594260">
    <property type="component" value="Unplaced"/>
</dbReference>
<sequence>MSTSSCAAARPTGSTGHGDSEGQCLRSYHQHLINISEGKEPDIVFLGDHTTAFLSITQVVVISIGSNNLRTGDSPQTIAAGIEACVRAVRTHKKGEKQPFIIVMGLLPCCQQESPLRALVSETNQLLHAATENLDDCQLIDVSSIFVKGQRLARGICAFYSKNCTSKGLHECSLLCSKMDLASSFLINHPRLTRIALKDPLICQEYGLRTIHCGQEDGSISHTDMFDFFHLTKYGYYKAFEPVHDLASQILQEAYGIKFTKSTDRLCDMDGAV</sequence>
<organism evidence="2 3">
    <name type="scientific">Varroa destructor</name>
    <name type="common">Honeybee mite</name>
    <dbReference type="NCBI Taxonomy" id="109461"/>
    <lineage>
        <taxon>Eukaryota</taxon>
        <taxon>Metazoa</taxon>
        <taxon>Ecdysozoa</taxon>
        <taxon>Arthropoda</taxon>
        <taxon>Chelicerata</taxon>
        <taxon>Arachnida</taxon>
        <taxon>Acari</taxon>
        <taxon>Parasitiformes</taxon>
        <taxon>Mesostigmata</taxon>
        <taxon>Gamasina</taxon>
        <taxon>Dermanyssoidea</taxon>
        <taxon>Varroidae</taxon>
        <taxon>Varroa</taxon>
    </lineage>
</organism>
<dbReference type="RefSeq" id="XP_022650812.1">
    <property type="nucleotide sequence ID" value="XM_022795077.1"/>
</dbReference>
<name>A0A7M7JF16_VARDE</name>
<proteinExistence type="predicted"/>
<accession>A0A7M7JF16</accession>
<protein>
    <recommendedName>
        <fullName evidence="4">SGNH hydrolase-type esterase domain-containing protein</fullName>
    </recommendedName>
</protein>
<evidence type="ECO:0000313" key="3">
    <source>
        <dbReference type="Proteomes" id="UP000594260"/>
    </source>
</evidence>
<evidence type="ECO:0000313" key="2">
    <source>
        <dbReference type="EnsemblMetazoa" id="XP_022650812"/>
    </source>
</evidence>
<evidence type="ECO:0008006" key="4">
    <source>
        <dbReference type="Google" id="ProtNLM"/>
    </source>
</evidence>
<dbReference type="SUPFAM" id="SSF52266">
    <property type="entry name" value="SGNH hydrolase"/>
    <property type="match status" value="1"/>
</dbReference>
<feature type="region of interest" description="Disordered" evidence="1">
    <location>
        <begin position="1"/>
        <end position="22"/>
    </location>
</feature>
<reference evidence="2" key="1">
    <citation type="submission" date="2021-01" db="UniProtKB">
        <authorList>
            <consortium name="EnsemblMetazoa"/>
        </authorList>
    </citation>
    <scope>IDENTIFICATION</scope>
</reference>
<dbReference type="GeneID" id="111245972"/>
<dbReference type="PANTHER" id="PTHR11852:SF0">
    <property type="entry name" value="PLATELET-ACTIVATING FACTOR ACETYLHYDROLASE IB SUBUNIT BETA HOMOLOG"/>
    <property type="match status" value="1"/>
</dbReference>
<keyword evidence="3" id="KW-1185">Reference proteome</keyword>
<evidence type="ECO:0000256" key="1">
    <source>
        <dbReference type="SAM" id="MobiDB-lite"/>
    </source>
</evidence>
<dbReference type="EnsemblMetazoa" id="XM_022795077">
    <property type="protein sequence ID" value="XP_022650812"/>
    <property type="gene ID" value="LOC111245972"/>
</dbReference>
<dbReference type="Gene3D" id="3.40.50.1110">
    <property type="entry name" value="SGNH hydrolase"/>
    <property type="match status" value="1"/>
</dbReference>
<dbReference type="AlphaFoldDB" id="A0A7M7JF16"/>
<dbReference type="CTD" id="32529"/>
<dbReference type="PANTHER" id="PTHR11852">
    <property type="entry name" value="PLATELET-ACTIVATING FACTOR ACETYLHYDROLASE"/>
    <property type="match status" value="1"/>
</dbReference>
<dbReference type="InterPro" id="IPR036514">
    <property type="entry name" value="SGNH_hydro_sf"/>
</dbReference>